<dbReference type="PATRIC" id="fig|242163.4.peg.589"/>
<proteinExistence type="predicted"/>
<dbReference type="PANTHER" id="PTHR30600">
    <property type="entry name" value="CYTOCHROME C PEROXIDASE-RELATED"/>
    <property type="match status" value="1"/>
</dbReference>
<dbReference type="EMBL" id="LFJJ01000108">
    <property type="protein sequence ID" value="KND59697.1"/>
    <property type="molecule type" value="Genomic_DNA"/>
</dbReference>
<comment type="caution">
    <text evidence="10">The sequence shown here is derived from an EMBL/GenBank/DDBJ whole genome shotgun (WGS) entry which is preliminary data.</text>
</comment>
<dbReference type="SUPFAM" id="SSF46626">
    <property type="entry name" value="Cytochrome c"/>
    <property type="match status" value="2"/>
</dbReference>
<dbReference type="InterPro" id="IPR036909">
    <property type="entry name" value="Cyt_c-like_dom_sf"/>
</dbReference>
<evidence type="ECO:0000313" key="10">
    <source>
        <dbReference type="EMBL" id="KND59697.1"/>
    </source>
</evidence>
<sequence>MSATVDPAFGQNNPKPKLKNRSLHAVIALEFPSHVPEAVGEVVENLTGANAHPVSLQRPPAVQLSAVAQLGKQIFFDKSLSASGQQACASCHDPSHAFAAPNDLQVQLGGPHLTLQGYRPPSSLMYLYRQPNFSIGPDQGDADNAPDLNALAQAATGTQRAQKNAGTAPAAPAMVPQGGLFWDGRADTLQAQASGPMLNPVEMANTSLDQVQDKLEHASYKGDMEKLFGPLIFGAHGLAVSEAMFAVARYQVEEQAFHPYSSKYDYWLEGKTRLTQAELHGLHLFNDPNKANCAGCHLSKPSADGQPPMFTDYQYESLGIPRNPKLAINKNANFYDMGVCGPFRDDLKDQTQYCGMFLTPTLRNVATRHAYFHNGVYHSLDQVMAFYNERNTAPEKFYSKDAAGHVMKYDDLTVKYHANIDDKDAPFDRKFGEKPAMDRSGHQGYRRVSQHAERRLQALIQGLGMEPLARIDASCASGRDETASHLLLPERDVSGGHSFWPKRRATRATHESIPTGGRQAMTASGETQPAMKTPPVVSKDEWEAARQQLLVKEKAHTRARDALAAERRRMPWMAVEKTYTFDGPNGTLTLRDLFEGRRELIVYRAFYEPGVYGWPEHACRGCVRWWRIRSRICRI</sequence>
<keyword evidence="6 7" id="KW-0408">Iron</keyword>
<dbReference type="GO" id="GO:0020037">
    <property type="term" value="F:heme binding"/>
    <property type="evidence" value="ECO:0007669"/>
    <property type="project" value="InterPro"/>
</dbReference>
<evidence type="ECO:0000256" key="5">
    <source>
        <dbReference type="ARBA" id="ARBA00023002"/>
    </source>
</evidence>
<dbReference type="GO" id="GO:0030313">
    <property type="term" value="C:cell envelope"/>
    <property type="evidence" value="ECO:0007669"/>
    <property type="project" value="UniProtKB-SubCell"/>
</dbReference>
<evidence type="ECO:0000256" key="2">
    <source>
        <dbReference type="ARBA" id="ARBA00022617"/>
    </source>
</evidence>
<keyword evidence="4" id="KW-0732">Signal</keyword>
<dbReference type="Pfam" id="PF05988">
    <property type="entry name" value="DUF899"/>
    <property type="match status" value="1"/>
</dbReference>
<dbReference type="InterPro" id="IPR010296">
    <property type="entry name" value="DUF899_thioredox"/>
</dbReference>
<gene>
    <name evidence="10" type="ORF">BVER_00464c</name>
</gene>
<evidence type="ECO:0000256" key="1">
    <source>
        <dbReference type="ARBA" id="ARBA00004196"/>
    </source>
</evidence>
<reference evidence="11" key="1">
    <citation type="submission" date="2015-06" db="EMBL/GenBank/DDBJ databases">
        <title>Comparative genomics of Burkholderia leaf nodule symbionts.</title>
        <authorList>
            <person name="Carlier A."/>
            <person name="Eberl L."/>
            <person name="Pinto-Carbo M."/>
        </authorList>
    </citation>
    <scope>NUCLEOTIDE SEQUENCE [LARGE SCALE GENOMIC DNA]</scope>
    <source>
        <strain evidence="11">UZHbot4</strain>
    </source>
</reference>
<feature type="domain" description="Cytochrome c" evidence="9">
    <location>
        <begin position="66"/>
        <end position="225"/>
    </location>
</feature>
<dbReference type="Pfam" id="PF03150">
    <property type="entry name" value="CCP_MauG"/>
    <property type="match status" value="1"/>
</dbReference>
<dbReference type="InterPro" id="IPR051395">
    <property type="entry name" value="Cytochrome_c_Peroxidase/MauG"/>
</dbReference>
<accession>A0A0L0MAG6</accession>
<keyword evidence="5" id="KW-0560">Oxidoreductase</keyword>
<evidence type="ECO:0000256" key="6">
    <source>
        <dbReference type="ARBA" id="ARBA00023004"/>
    </source>
</evidence>
<keyword evidence="3 7" id="KW-0479">Metal-binding</keyword>
<keyword evidence="2 7" id="KW-0349">Heme</keyword>
<protein>
    <submittedName>
        <fullName evidence="10">Methylamine utilization protein mauG</fullName>
    </submittedName>
</protein>
<dbReference type="AlphaFoldDB" id="A0A0L0MAG6"/>
<evidence type="ECO:0000259" key="9">
    <source>
        <dbReference type="PROSITE" id="PS51007"/>
    </source>
</evidence>
<feature type="region of interest" description="Disordered" evidence="8">
    <location>
        <begin position="504"/>
        <end position="538"/>
    </location>
</feature>
<dbReference type="Proteomes" id="UP000036959">
    <property type="component" value="Unassembled WGS sequence"/>
</dbReference>
<dbReference type="Gene3D" id="1.10.760.10">
    <property type="entry name" value="Cytochrome c-like domain"/>
    <property type="match status" value="2"/>
</dbReference>
<keyword evidence="11" id="KW-1185">Reference proteome</keyword>
<evidence type="ECO:0000256" key="8">
    <source>
        <dbReference type="SAM" id="MobiDB-lite"/>
    </source>
</evidence>
<dbReference type="PANTHER" id="PTHR30600:SF10">
    <property type="entry name" value="BLL6722 PROTEIN"/>
    <property type="match status" value="1"/>
</dbReference>
<dbReference type="GO" id="GO:0046872">
    <property type="term" value="F:metal ion binding"/>
    <property type="evidence" value="ECO:0007669"/>
    <property type="project" value="UniProtKB-KW"/>
</dbReference>
<evidence type="ECO:0000313" key="11">
    <source>
        <dbReference type="Proteomes" id="UP000036959"/>
    </source>
</evidence>
<evidence type="ECO:0000256" key="7">
    <source>
        <dbReference type="PROSITE-ProRule" id="PRU00433"/>
    </source>
</evidence>
<dbReference type="InterPro" id="IPR004852">
    <property type="entry name" value="Di-haem_cyt_c_peroxidsae"/>
</dbReference>
<evidence type="ECO:0000256" key="3">
    <source>
        <dbReference type="ARBA" id="ARBA00022723"/>
    </source>
</evidence>
<dbReference type="PROSITE" id="PS51007">
    <property type="entry name" value="CYTC"/>
    <property type="match status" value="1"/>
</dbReference>
<comment type="subcellular location">
    <subcellularLocation>
        <location evidence="1">Cell envelope</location>
    </subcellularLocation>
</comment>
<evidence type="ECO:0000256" key="4">
    <source>
        <dbReference type="ARBA" id="ARBA00022729"/>
    </source>
</evidence>
<name>A0A0L0MAG6_9BURK</name>
<dbReference type="GO" id="GO:0004130">
    <property type="term" value="F:cytochrome-c peroxidase activity"/>
    <property type="evidence" value="ECO:0007669"/>
    <property type="project" value="TreeGrafter"/>
</dbReference>
<dbReference type="GO" id="GO:0009055">
    <property type="term" value="F:electron transfer activity"/>
    <property type="evidence" value="ECO:0007669"/>
    <property type="project" value="InterPro"/>
</dbReference>
<dbReference type="InterPro" id="IPR009056">
    <property type="entry name" value="Cyt_c-like_dom"/>
</dbReference>
<organism evidence="10 11">
    <name type="scientific">Candidatus Burkholderia verschuerenii</name>
    <dbReference type="NCBI Taxonomy" id="242163"/>
    <lineage>
        <taxon>Bacteria</taxon>
        <taxon>Pseudomonadati</taxon>
        <taxon>Pseudomonadota</taxon>
        <taxon>Betaproteobacteria</taxon>
        <taxon>Burkholderiales</taxon>
        <taxon>Burkholderiaceae</taxon>
        <taxon>Burkholderia</taxon>
    </lineage>
</organism>